<protein>
    <submittedName>
        <fullName evidence="2">Aldedh domain-containing protein</fullName>
    </submittedName>
</protein>
<proteinExistence type="predicted"/>
<reference evidence="2" key="1">
    <citation type="submission" date="2017-02" db="UniProtKB">
        <authorList>
            <consortium name="WormBaseParasite"/>
        </authorList>
    </citation>
    <scope>IDENTIFICATION</scope>
</reference>
<dbReference type="Proteomes" id="UP000036681">
    <property type="component" value="Unplaced"/>
</dbReference>
<organism evidence="1 2">
    <name type="scientific">Ascaris lumbricoides</name>
    <name type="common">Giant roundworm</name>
    <dbReference type="NCBI Taxonomy" id="6252"/>
    <lineage>
        <taxon>Eukaryota</taxon>
        <taxon>Metazoa</taxon>
        <taxon>Ecdysozoa</taxon>
        <taxon>Nematoda</taxon>
        <taxon>Chromadorea</taxon>
        <taxon>Rhabditida</taxon>
        <taxon>Spirurina</taxon>
        <taxon>Ascaridomorpha</taxon>
        <taxon>Ascaridoidea</taxon>
        <taxon>Ascarididae</taxon>
        <taxon>Ascaris</taxon>
    </lineage>
</organism>
<keyword evidence="1" id="KW-1185">Reference proteome</keyword>
<evidence type="ECO:0000313" key="1">
    <source>
        <dbReference type="Proteomes" id="UP000036681"/>
    </source>
</evidence>
<sequence>MLPAFKAFCRQHEADAIVGGEGDIRGKTHSVGQGWYKSPAGEYGVKGKPKVRVEAIKKVRLSLESLSHQTTQSKATSTNLYGTRTCEKAMLGFKTSLVEFNKLINSLL</sequence>
<evidence type="ECO:0000313" key="2">
    <source>
        <dbReference type="WBParaSite" id="ALUE_0001875401-mRNA-1"/>
    </source>
</evidence>
<accession>A0A0M3IJD7</accession>
<dbReference type="WBParaSite" id="ALUE_0001875401-mRNA-1">
    <property type="protein sequence ID" value="ALUE_0001875401-mRNA-1"/>
    <property type="gene ID" value="ALUE_0001875401"/>
</dbReference>
<name>A0A0M3IJD7_ASCLU</name>
<dbReference type="AlphaFoldDB" id="A0A0M3IJD7"/>